<dbReference type="EMBL" id="KZ819285">
    <property type="protein sequence ID" value="PWO00479.1"/>
    <property type="molecule type" value="Genomic_DNA"/>
</dbReference>
<dbReference type="PANTHER" id="PTHR47345">
    <property type="entry name" value="CUT9-INTERACTING PROTEIN SCN1"/>
    <property type="match status" value="1"/>
</dbReference>
<dbReference type="Gene3D" id="3.20.20.140">
    <property type="entry name" value="Metal-dependent hydrolases"/>
    <property type="match status" value="1"/>
</dbReference>
<reference evidence="2 3" key="1">
    <citation type="journal article" date="2018" name="Mol. Biol. Evol.">
        <title>Broad Genomic Sampling Reveals a Smut Pathogenic Ancestry of the Fungal Clade Ustilaginomycotina.</title>
        <authorList>
            <person name="Kijpornyongpan T."/>
            <person name="Mondo S.J."/>
            <person name="Barry K."/>
            <person name="Sandor L."/>
            <person name="Lee J."/>
            <person name="Lipzen A."/>
            <person name="Pangilinan J."/>
            <person name="LaButti K."/>
            <person name="Hainaut M."/>
            <person name="Henrissat B."/>
            <person name="Grigoriev I.V."/>
            <person name="Spatafora J.W."/>
            <person name="Aime M.C."/>
        </authorList>
    </citation>
    <scope>NUCLEOTIDE SEQUENCE [LARGE SCALE GENOMIC DNA]</scope>
    <source>
        <strain evidence="2 3">MCA 4186</strain>
    </source>
</reference>
<protein>
    <submittedName>
        <fullName evidence="2">Metallo-dependent hydrolase</fullName>
    </submittedName>
</protein>
<dbReference type="GeneID" id="37269120"/>
<dbReference type="RefSeq" id="XP_025600757.1">
    <property type="nucleotide sequence ID" value="XM_025741576.1"/>
</dbReference>
<dbReference type="PANTHER" id="PTHR47345:SF1">
    <property type="entry name" value="CUT9-INTERACTING PROTEIN SCN1"/>
    <property type="match status" value="1"/>
</dbReference>
<evidence type="ECO:0000256" key="1">
    <source>
        <dbReference type="SAM" id="MobiDB-lite"/>
    </source>
</evidence>
<name>A0A316ZHE8_9BASI</name>
<accession>A0A316ZHE8</accession>
<organism evidence="2 3">
    <name type="scientific">Tilletiopsis washingtonensis</name>
    <dbReference type="NCBI Taxonomy" id="58919"/>
    <lineage>
        <taxon>Eukaryota</taxon>
        <taxon>Fungi</taxon>
        <taxon>Dikarya</taxon>
        <taxon>Basidiomycota</taxon>
        <taxon>Ustilaginomycotina</taxon>
        <taxon>Exobasidiomycetes</taxon>
        <taxon>Entylomatales</taxon>
        <taxon>Entylomatales incertae sedis</taxon>
        <taxon>Tilletiopsis</taxon>
    </lineage>
</organism>
<evidence type="ECO:0000313" key="2">
    <source>
        <dbReference type="EMBL" id="PWO00479.1"/>
    </source>
</evidence>
<dbReference type="GO" id="GO:0016788">
    <property type="term" value="F:hydrolase activity, acting on ester bonds"/>
    <property type="evidence" value="ECO:0007669"/>
    <property type="project" value="InterPro"/>
</dbReference>
<dbReference type="InterPro" id="IPR032466">
    <property type="entry name" value="Metal_Hydrolase"/>
</dbReference>
<dbReference type="SUPFAM" id="SSF51556">
    <property type="entry name" value="Metallo-dependent hydrolases"/>
    <property type="match status" value="1"/>
</dbReference>
<dbReference type="Pfam" id="PF01026">
    <property type="entry name" value="TatD_DNase"/>
    <property type="match status" value="1"/>
</dbReference>
<dbReference type="InterPro" id="IPR053044">
    <property type="entry name" value="Metallo-hydrolase/TatD-type"/>
</dbReference>
<sequence>MCPGSSTHAQHADTRETDGQEAPEGTWQLLVDVHCHPTDDPSPWADMEAHAAKFAHVKLGEAVAMSTCARDQALVADLVRRKGSKVRPAFGYHPWFVHTISLEHPAPSAEQHYRSLFGGASATEAQLADLEELLPHLPAPVSLQDTLATLRGNLEAHPSALLGEVGIDRAFQLPVSPAGYTLDPAVRGPALAKKQAEETHSLGRRSRALTLLKTPLEHQLSVLTAQVELAVKLRRSVSMHSVKAPGATLQWLDEMKKRLPSATPSLAGMSKRKRRAVELAARSREAAAGPAKADDKPSPPGFEDINLDLHSCSLSPLQLQQVQEKHQNVYASFSTTINLRQQAFHSQLSVADPQRVLIESDWHSAAGLAARTWAVCRLLVDAQGEELTGPLPKDTSEEGRYRLGAEALQRNWRRFVGETQA</sequence>
<feature type="region of interest" description="Disordered" evidence="1">
    <location>
        <begin position="282"/>
        <end position="301"/>
    </location>
</feature>
<dbReference type="OrthoDB" id="413993at2759"/>
<dbReference type="AlphaFoldDB" id="A0A316ZHE8"/>
<dbReference type="Proteomes" id="UP000245946">
    <property type="component" value="Unassembled WGS sequence"/>
</dbReference>
<keyword evidence="2" id="KW-0378">Hydrolase</keyword>
<gene>
    <name evidence="2" type="ORF">FA09DRAFT_327908</name>
</gene>
<keyword evidence="3" id="KW-1185">Reference proteome</keyword>
<dbReference type="InterPro" id="IPR001130">
    <property type="entry name" value="TatD-like"/>
</dbReference>
<evidence type="ECO:0000313" key="3">
    <source>
        <dbReference type="Proteomes" id="UP000245946"/>
    </source>
</evidence>
<proteinExistence type="predicted"/>
<feature type="region of interest" description="Disordered" evidence="1">
    <location>
        <begin position="1"/>
        <end position="22"/>
    </location>
</feature>